<feature type="compositionally biased region" description="Basic and acidic residues" evidence="5">
    <location>
        <begin position="1"/>
        <end position="11"/>
    </location>
</feature>
<dbReference type="AlphaFoldDB" id="A0A150GB09"/>
<evidence type="ECO:0000256" key="2">
    <source>
        <dbReference type="ARBA" id="ARBA00018687"/>
    </source>
</evidence>
<feature type="compositionally biased region" description="Acidic residues" evidence="5">
    <location>
        <begin position="12"/>
        <end position="29"/>
    </location>
</feature>
<keyword evidence="3 4" id="KW-0175">Coiled coil</keyword>
<dbReference type="InterPro" id="IPR027417">
    <property type="entry name" value="P-loop_NTPase"/>
</dbReference>
<dbReference type="GO" id="GO:0005634">
    <property type="term" value="C:nucleus"/>
    <property type="evidence" value="ECO:0007669"/>
    <property type="project" value="TreeGrafter"/>
</dbReference>
<dbReference type="InterPro" id="IPR038729">
    <property type="entry name" value="Rad50/SbcC_AAA"/>
</dbReference>
<evidence type="ECO:0000259" key="6">
    <source>
        <dbReference type="Pfam" id="PF13476"/>
    </source>
</evidence>
<dbReference type="STRING" id="33097.A0A150GB09"/>
<proteinExistence type="inferred from homology"/>
<feature type="coiled-coil region" evidence="4">
    <location>
        <begin position="427"/>
        <end position="454"/>
    </location>
</feature>
<evidence type="ECO:0000256" key="4">
    <source>
        <dbReference type="SAM" id="Coils"/>
    </source>
</evidence>
<comment type="similarity">
    <text evidence="1">Belongs to the SMC family. SMC5 subfamily.</text>
</comment>
<dbReference type="GO" id="GO:0016887">
    <property type="term" value="F:ATP hydrolysis activity"/>
    <property type="evidence" value="ECO:0007669"/>
    <property type="project" value="InterPro"/>
</dbReference>
<protein>
    <recommendedName>
        <fullName evidence="2">Structural maintenance of chromosomes protein 5</fullName>
    </recommendedName>
</protein>
<evidence type="ECO:0000313" key="7">
    <source>
        <dbReference type="EMBL" id="KXZ47041.1"/>
    </source>
</evidence>
<feature type="coiled-coil region" evidence="4">
    <location>
        <begin position="729"/>
        <end position="777"/>
    </location>
</feature>
<dbReference type="Proteomes" id="UP000075714">
    <property type="component" value="Unassembled WGS sequence"/>
</dbReference>
<evidence type="ECO:0000313" key="8">
    <source>
        <dbReference type="Proteomes" id="UP000075714"/>
    </source>
</evidence>
<accession>A0A150GB09</accession>
<feature type="coiled-coil region" evidence="4">
    <location>
        <begin position="245"/>
        <end position="275"/>
    </location>
</feature>
<evidence type="ECO:0000256" key="1">
    <source>
        <dbReference type="ARBA" id="ARBA00010171"/>
    </source>
</evidence>
<dbReference type="EMBL" id="LSYV01000039">
    <property type="protein sequence ID" value="KXZ47041.1"/>
    <property type="molecule type" value="Genomic_DNA"/>
</dbReference>
<reference evidence="8" key="1">
    <citation type="journal article" date="2016" name="Nat. Commun.">
        <title>The Gonium pectorale genome demonstrates co-option of cell cycle regulation during the evolution of multicellularity.</title>
        <authorList>
            <person name="Hanschen E.R."/>
            <person name="Marriage T.N."/>
            <person name="Ferris P.J."/>
            <person name="Hamaji T."/>
            <person name="Toyoda A."/>
            <person name="Fujiyama A."/>
            <person name="Neme R."/>
            <person name="Noguchi H."/>
            <person name="Minakuchi Y."/>
            <person name="Suzuki M."/>
            <person name="Kawai-Toyooka H."/>
            <person name="Smith D.R."/>
            <person name="Sparks H."/>
            <person name="Anderson J."/>
            <person name="Bakaric R."/>
            <person name="Luria V."/>
            <person name="Karger A."/>
            <person name="Kirschner M.W."/>
            <person name="Durand P.M."/>
            <person name="Michod R.E."/>
            <person name="Nozaki H."/>
            <person name="Olson B.J."/>
        </authorList>
    </citation>
    <scope>NUCLEOTIDE SEQUENCE [LARGE SCALE GENOMIC DNA]</scope>
    <source>
        <strain evidence="8">NIES-2863</strain>
    </source>
</reference>
<dbReference type="GO" id="GO:0003697">
    <property type="term" value="F:single-stranded DNA binding"/>
    <property type="evidence" value="ECO:0007669"/>
    <property type="project" value="TreeGrafter"/>
</dbReference>
<feature type="region of interest" description="Disordered" evidence="5">
    <location>
        <begin position="1"/>
        <end position="46"/>
    </location>
</feature>
<name>A0A150GB09_GONPE</name>
<gene>
    <name evidence="7" type="ORF">GPECTOR_38g278</name>
</gene>
<dbReference type="PANTHER" id="PTHR45916:SF1">
    <property type="entry name" value="STRUCTURAL MAINTENANCE OF CHROMOSOMES PROTEIN 5"/>
    <property type="match status" value="1"/>
</dbReference>
<dbReference type="SUPFAM" id="SSF52540">
    <property type="entry name" value="P-loop containing nucleoside triphosphate hydrolases"/>
    <property type="match status" value="1"/>
</dbReference>
<evidence type="ECO:0000256" key="3">
    <source>
        <dbReference type="ARBA" id="ARBA00023054"/>
    </source>
</evidence>
<dbReference type="PANTHER" id="PTHR45916">
    <property type="entry name" value="STRUCTURAL MAINTENANCE OF CHROMOSOMES PROTEIN 5"/>
    <property type="match status" value="1"/>
</dbReference>
<feature type="domain" description="Rad50/SbcC-type AAA" evidence="6">
    <location>
        <begin position="61"/>
        <end position="263"/>
    </location>
</feature>
<organism evidence="7 8">
    <name type="scientific">Gonium pectorale</name>
    <name type="common">Green alga</name>
    <dbReference type="NCBI Taxonomy" id="33097"/>
    <lineage>
        <taxon>Eukaryota</taxon>
        <taxon>Viridiplantae</taxon>
        <taxon>Chlorophyta</taxon>
        <taxon>core chlorophytes</taxon>
        <taxon>Chlorophyceae</taxon>
        <taxon>CS clade</taxon>
        <taxon>Chlamydomonadales</taxon>
        <taxon>Volvocaceae</taxon>
        <taxon>Gonium</taxon>
    </lineage>
</organism>
<comment type="caution">
    <text evidence="7">The sequence shown here is derived from an EMBL/GenBank/DDBJ whole genome shotgun (WGS) entry which is preliminary data.</text>
</comment>
<dbReference type="Pfam" id="PF13476">
    <property type="entry name" value="AAA_23"/>
    <property type="match status" value="1"/>
</dbReference>
<evidence type="ECO:0000256" key="5">
    <source>
        <dbReference type="SAM" id="MobiDB-lite"/>
    </source>
</evidence>
<feature type="coiled-coil region" evidence="4">
    <location>
        <begin position="934"/>
        <end position="989"/>
    </location>
</feature>
<dbReference type="GO" id="GO:0000724">
    <property type="term" value="P:double-strand break repair via homologous recombination"/>
    <property type="evidence" value="ECO:0007669"/>
    <property type="project" value="TreeGrafter"/>
</dbReference>
<dbReference type="OrthoDB" id="10254973at2759"/>
<sequence>MVGVKRERSSDPEEEDQEGCYNENDQDDEVPWRRSGAGAGPSAADAAGARTTFAKGAVKLIRVHDFMTYSGTVIIRPGPRLNLVLGPNGTGKSSLVCALCIGLNGSPKSLGRADNLAEFVRRGAHSCWIEITLSCGGEGRDYVVKRSISSRNETEEDGRVVKKFTSKWAVNGRETTAKEVDKLVKTFNIQFDNLCQFLPQDRVAEFARMNPLELLAATEKALGDSSLYDQHQQLVQLRDEEKRALGEHDANQKRLEKLKAEQERQRREYERFQLRERLLEEARAFRCQAKWLEVHAKKEAKAAAHKRVVEARGELAGLQSQQQEDMRPITMREALIKDIRQERVAAERAARDLDKRNVRMSEKLQKHLGLYYGRNGSSALIPGRAQSIYSGMTAQPGTPLVYLAWAPHQEQDTHRLADELGTLDAQARKRRDDIAAAQDKLRRAQEELQQVPDRPPQELHDRMHELRESISNGRTEYSEKQAERNNIAGQMQAKMAEICRVRDQIDTLNSRKYQMLQRLGQVNRNIGNLHAWIEEHRSDGTFRGPVFGPIALEINMRAVPDLPPALALQYVENTCWSWLGSYIVTCKEDEMMLAEQIKTFGVFGIKAAMCAHNPDEPYDMHYPSGPAAQHAAYGLTHTVDELFTAPPIVMFLLAGQCRVNQVYIGTQQAVRCMENMARETSISTVLVGGSRHGVLRSRYAAGQRAIEDKPLYALRLLAGGGGLEEEQRLAGLQAREQQLAQERDGLQAQSDDLGRQLQELEQQMMAWDQEGLQLKQRATAIQTRRVNLIGAVQTAERTLRNKEAVPDPEARRPALRQDLEQRLEQHAGLVRQVLETMQASWAAAKEVLLLELRSNEVAAQVAALKAGQDARASALRAAKTAVTDAEAAFTAAEEQYRASKDAATEHYPRKESDIEEIKRHIEAKTSRAALLEGAEKKEAEADEVNCSNQNVVKEFRKRQADIDALMTSGQALEAEIQRLQSKLAEVKESWLPCIKDMVETINESFSANFGEIGCAGEVRLHEDEDFTKYAIHIMVQFRADEELQLLNSHRQSGGERSATTVLYLIALQNVTETSFRVVDEINQGMDAINERKVFHQLVVASTAADTPQCFLLTPKLLPNLPYTGDITVLGIYSGCHIDAGVQPSMAITVRGRGRG</sequence>
<dbReference type="GO" id="GO:0030915">
    <property type="term" value="C:Smc5-Smc6 complex"/>
    <property type="evidence" value="ECO:0007669"/>
    <property type="project" value="TreeGrafter"/>
</dbReference>
<keyword evidence="8" id="KW-1185">Reference proteome</keyword>
<dbReference type="Gene3D" id="3.40.50.300">
    <property type="entry name" value="P-loop containing nucleotide triphosphate hydrolases"/>
    <property type="match status" value="2"/>
</dbReference>